<dbReference type="InterPro" id="IPR051223">
    <property type="entry name" value="Polycystin"/>
</dbReference>
<comment type="similarity">
    <text evidence="2">Belongs to the polycystin family.</text>
</comment>
<dbReference type="EMBL" id="VJMH01006988">
    <property type="protein sequence ID" value="KAF0686572.1"/>
    <property type="molecule type" value="Genomic_DNA"/>
</dbReference>
<keyword evidence="13" id="KW-1185">Reference proteome</keyword>
<comment type="subcellular location">
    <subcellularLocation>
        <location evidence="1">Membrane</location>
        <topology evidence="1">Multi-pass membrane protein</topology>
    </subcellularLocation>
</comment>
<feature type="domain" description="Polycystin" evidence="10">
    <location>
        <begin position="242"/>
        <end position="431"/>
    </location>
</feature>
<dbReference type="Pfam" id="PF08016">
    <property type="entry name" value="PKD_channel"/>
    <property type="match status" value="1"/>
</dbReference>
<sequence length="1327" mass="148380">MDLYKGGTWAYLKGRTLTGDHASSNQATNPNRPAKTQPQEDRCCGAHSIYLSTHNRSFFSIRGVVFNNEQTTVAVVRLLPSFATSFPTNFGKTPSYRRFSKRPSESINTTRRRHGSRPTHGAITMTFLSSKIHDSRGAVPVYSQVAPQSTFAPTVESDQHRQARKMQYYSTMRIHIKHVQYALEESKRNSFYKELSVYLVFLFVMLLTVCALQVQIPFEHNDGLYSLYFDQEFPSVSFKKTFYDVGCVDELWQWVAGVLVPGVFNSTQRNSLRVTSVQIRFGRVQGVPCSVWNAGNTLALVPASALCFPSFEDGAEDRTPYGDNGFGAPFIYDAAQAVLVRSLQVTPNLWNARMDYGTGGYTVYLPRDSAAVAITIVQALQKNLVLPSTRYVAVSWVLYNPNSDVMSHLHALFEISATDRIETTQRVRSFRVQGYPSVAAFFTLQNVLMLFLALTTIGFTYRELLSVGEIGILQYAESLWNYFDVIQLGCLYAFVYTWFAYVAACHTAIPTLNRVVQSKVCADAATAAACFVDVGPLALGLETVHNIGATVALVSVAIVFKYLRLNTRLNLLWETLRIAAKDLIAFVVIFMFIFFGYAIMGFLLFGTHSQDYRSLADSLVACFQMLLGAFDYGSLAAANPVMSALFFFSFMILVFLIVVNMFVAILSEYYTFASAAKREADAKKASSRDTNVEYDLVKQMADYVRHLEWRVAFRPRELPMPLVGDSLVLLVDATYLHAERARLRAKFRFYIGVVRTCIYWFPRRFDRDAGAATTRPHIGQLLKPKPTRHLHYTKFPVTYIPLASQSAVPHTMIRQLEPGAQLDIDDGSLTFARISLHVLGPQALYLHADDDDEDSPKARASTRPFGLHFDHTTSSPCGDHDVGSGSHIKCCRVVYHGDTILSGHETLVVSRRLWVQYFVARLLLRLRWVVDWRSAWHQSKAQRAARHAQARRLLTDDDVAHVLVETQATASAAATSSAEADDSCRFDELVRQFRHVLAKKARHGGLPGHDLEAAATQEAIAFVERFPKALRPLDKRELVGYKYVPSPTDTSSVRLPNSIARLSEFLAQNAHEVWSEARIAQGWKWGVHRDNDKQLHPDLLAYSQLSDGAKQYDRDTSIETLKIIQALGYSMNPSVSSSISGGDASAPSQVDFGQPVAPGETYVPKPIATASIELSDELKSLVELLAENTHDVWAKKRMEEGWVYGPRRNDVTKEHDGLVPYVYLTAEEKDMDRNTAIQTVKCILRCGFSVEQKRNPVAKFRMFGQASNPHETTMTAAAPNTLLAVAQRAKETILPTTTTSDSFPLHPAAVMPVEVDTAETCHQISPT</sequence>
<feature type="transmembrane region" description="Helical" evidence="7">
    <location>
        <begin position="545"/>
        <end position="563"/>
    </location>
</feature>
<dbReference type="PANTHER" id="PTHR10877">
    <property type="entry name" value="POLYCYSTIN FAMILY MEMBER"/>
    <property type="match status" value="1"/>
</dbReference>
<keyword evidence="4 7" id="KW-1133">Transmembrane helix</keyword>
<dbReference type="OrthoDB" id="300855at2759"/>
<keyword evidence="3 7" id="KW-0812">Transmembrane</keyword>
<feature type="transmembrane region" description="Helical" evidence="7">
    <location>
        <begin position="479"/>
        <end position="499"/>
    </location>
</feature>
<feature type="compositionally biased region" description="Polar residues" evidence="6">
    <location>
        <begin position="21"/>
        <end position="37"/>
    </location>
</feature>
<feature type="domain" description="Ryanodine receptor Ryr" evidence="8">
    <location>
        <begin position="1043"/>
        <end position="1132"/>
    </location>
</feature>
<dbReference type="FunFam" id="1.10.287.70:FF:000086">
    <property type="entry name" value="Polycystic kidney disease 2"/>
    <property type="match status" value="1"/>
</dbReference>
<reference evidence="11" key="2">
    <citation type="submission" date="2019-06" db="EMBL/GenBank/DDBJ databases">
        <title>Genomics analysis of Aphanomyces spp. identifies a new class of oomycete effector associated with host adaptation.</title>
        <authorList>
            <person name="Gaulin E."/>
        </authorList>
    </citation>
    <scope>NUCLEOTIDE SEQUENCE</scope>
    <source>
        <strain evidence="11">CBS 578.67</strain>
    </source>
</reference>
<dbReference type="InterPro" id="IPR013122">
    <property type="entry name" value="PKD1_2_channel"/>
</dbReference>
<dbReference type="Proteomes" id="UP000332933">
    <property type="component" value="Unassembled WGS sequence"/>
</dbReference>
<reference evidence="12 13" key="1">
    <citation type="submission" date="2019-03" db="EMBL/GenBank/DDBJ databases">
        <authorList>
            <person name="Gaulin E."/>
            <person name="Dumas B."/>
        </authorList>
    </citation>
    <scope>NUCLEOTIDE SEQUENCE [LARGE SCALE GENOMIC DNA]</scope>
    <source>
        <strain evidence="12">CBS 568.67</strain>
    </source>
</reference>
<evidence type="ECO:0000256" key="5">
    <source>
        <dbReference type="ARBA" id="ARBA00023136"/>
    </source>
</evidence>
<feature type="domain" description="Ryanodine receptor Ryr" evidence="8">
    <location>
        <begin position="1162"/>
        <end position="1251"/>
    </location>
</feature>
<dbReference type="Pfam" id="PF02026">
    <property type="entry name" value="RyR"/>
    <property type="match status" value="2"/>
</dbReference>
<feature type="transmembrane region" description="Helical" evidence="7">
    <location>
        <begin position="583"/>
        <end position="606"/>
    </location>
</feature>
<evidence type="ECO:0000256" key="2">
    <source>
        <dbReference type="ARBA" id="ARBA00007200"/>
    </source>
</evidence>
<dbReference type="InterPro" id="IPR003032">
    <property type="entry name" value="Ryanodine_rcpt"/>
</dbReference>
<dbReference type="EMBL" id="CAADRA010007014">
    <property type="protein sequence ID" value="VFT98302.1"/>
    <property type="molecule type" value="Genomic_DNA"/>
</dbReference>
<feature type="transmembrane region" description="Helical" evidence="7">
    <location>
        <begin position="645"/>
        <end position="666"/>
    </location>
</feature>
<evidence type="ECO:0000256" key="4">
    <source>
        <dbReference type="ARBA" id="ARBA00022989"/>
    </source>
</evidence>
<feature type="transmembrane region" description="Helical" evidence="7">
    <location>
        <begin position="195"/>
        <end position="214"/>
    </location>
</feature>
<feature type="region of interest" description="Disordered" evidence="6">
    <location>
        <begin position="19"/>
        <end position="41"/>
    </location>
</feature>
<organism evidence="12 13">
    <name type="scientific">Aphanomyces stellatus</name>
    <dbReference type="NCBI Taxonomy" id="120398"/>
    <lineage>
        <taxon>Eukaryota</taxon>
        <taxon>Sar</taxon>
        <taxon>Stramenopiles</taxon>
        <taxon>Oomycota</taxon>
        <taxon>Saprolegniomycetes</taxon>
        <taxon>Saprolegniales</taxon>
        <taxon>Verrucalvaceae</taxon>
        <taxon>Aphanomyces</taxon>
    </lineage>
</organism>
<proteinExistence type="inferred from homology"/>
<evidence type="ECO:0000259" key="10">
    <source>
        <dbReference type="Pfam" id="PF20519"/>
    </source>
</evidence>
<dbReference type="PANTHER" id="PTHR10877:SF183">
    <property type="entry name" value="AT14535P-RELATED"/>
    <property type="match status" value="1"/>
</dbReference>
<feature type="transmembrane region" description="Helical" evidence="7">
    <location>
        <begin position="438"/>
        <end position="459"/>
    </location>
</feature>
<feature type="domain" description="Polycystin cation channel PKD1/PKD2" evidence="9">
    <location>
        <begin position="447"/>
        <end position="671"/>
    </location>
</feature>
<dbReference type="Pfam" id="PF20519">
    <property type="entry name" value="Polycystin_dom"/>
    <property type="match status" value="1"/>
</dbReference>
<evidence type="ECO:0000256" key="6">
    <source>
        <dbReference type="SAM" id="MobiDB-lite"/>
    </source>
</evidence>
<evidence type="ECO:0000256" key="7">
    <source>
        <dbReference type="SAM" id="Phobius"/>
    </source>
</evidence>
<accession>A0A485LJD4</accession>
<evidence type="ECO:0000313" key="12">
    <source>
        <dbReference type="EMBL" id="VFT98302.1"/>
    </source>
</evidence>
<dbReference type="GO" id="GO:0016020">
    <property type="term" value="C:membrane"/>
    <property type="evidence" value="ECO:0007669"/>
    <property type="project" value="UniProtKB-SubCell"/>
</dbReference>
<evidence type="ECO:0000259" key="9">
    <source>
        <dbReference type="Pfam" id="PF08016"/>
    </source>
</evidence>
<keyword evidence="5 7" id="KW-0472">Membrane</keyword>
<evidence type="ECO:0000256" key="3">
    <source>
        <dbReference type="ARBA" id="ARBA00022692"/>
    </source>
</evidence>
<dbReference type="Gene3D" id="1.10.287.70">
    <property type="match status" value="1"/>
</dbReference>
<evidence type="ECO:0000313" key="13">
    <source>
        <dbReference type="Proteomes" id="UP000332933"/>
    </source>
</evidence>
<gene>
    <name evidence="12" type="primary">Aste57867_21632</name>
    <name evidence="11" type="ORF">As57867_021563</name>
    <name evidence="12" type="ORF">ASTE57867_21632</name>
</gene>
<dbReference type="Gene3D" id="6.20.350.10">
    <property type="match status" value="2"/>
</dbReference>
<evidence type="ECO:0000259" key="8">
    <source>
        <dbReference type="Pfam" id="PF02026"/>
    </source>
</evidence>
<evidence type="ECO:0000256" key="1">
    <source>
        <dbReference type="ARBA" id="ARBA00004141"/>
    </source>
</evidence>
<feature type="transmembrane region" description="Helical" evidence="7">
    <location>
        <begin position="618"/>
        <end position="638"/>
    </location>
</feature>
<dbReference type="InterPro" id="IPR046791">
    <property type="entry name" value="Polycystin_dom"/>
</dbReference>
<feature type="region of interest" description="Disordered" evidence="6">
    <location>
        <begin position="94"/>
        <end position="120"/>
    </location>
</feature>
<evidence type="ECO:0000313" key="11">
    <source>
        <dbReference type="EMBL" id="KAF0686572.1"/>
    </source>
</evidence>
<protein>
    <submittedName>
        <fullName evidence="12">Aste57867_21632 protein</fullName>
    </submittedName>
</protein>
<name>A0A485LJD4_9STRA</name>